<evidence type="ECO:0000313" key="1">
    <source>
        <dbReference type="EMBL" id="ERJ17589.1"/>
    </source>
</evidence>
<reference evidence="1 2" key="2">
    <citation type="journal article" date="2013" name="PLoS ONE">
        <title>INDIGO - INtegrated Data Warehouse of MIcrobial GenOmes with Examples from the Red Sea Extremophiles.</title>
        <authorList>
            <person name="Alam I."/>
            <person name="Antunes A."/>
            <person name="Kamau A.A."/>
            <person name="Ba Alawi W."/>
            <person name="Kalkatawi M."/>
            <person name="Stingl U."/>
            <person name="Bajic V.B."/>
        </authorList>
    </citation>
    <scope>NUCLEOTIDE SEQUENCE [LARGE SCALE GENOMIC DNA]</scope>
    <source>
        <strain evidence="1 2">E1L3A</strain>
    </source>
</reference>
<dbReference type="STRING" id="1033802.SSPSH_003633"/>
<sequence>MRPRFPAGPVSSRRACRASSRRWKKQGALIRERCPDDARRVQLRLSDQGYRTVSEITPESVAIYRELEHKFGSDRVATLIDMLNELVDMD</sequence>
<dbReference type="Gene3D" id="1.10.10.10">
    <property type="entry name" value="Winged helix-like DNA-binding domain superfamily/Winged helix DNA-binding domain"/>
    <property type="match status" value="1"/>
</dbReference>
<organism evidence="1 2">
    <name type="scientific">Salinisphaera shabanensis E1L3A</name>
    <dbReference type="NCBI Taxonomy" id="1033802"/>
    <lineage>
        <taxon>Bacteria</taxon>
        <taxon>Pseudomonadati</taxon>
        <taxon>Pseudomonadota</taxon>
        <taxon>Gammaproteobacteria</taxon>
        <taxon>Salinisphaerales</taxon>
        <taxon>Salinisphaeraceae</taxon>
        <taxon>Salinisphaera</taxon>
    </lineage>
</organism>
<dbReference type="InterPro" id="IPR036388">
    <property type="entry name" value="WH-like_DNA-bd_sf"/>
</dbReference>
<proteinExistence type="predicted"/>
<dbReference type="Proteomes" id="UP000006242">
    <property type="component" value="Unassembled WGS sequence"/>
</dbReference>
<keyword evidence="2" id="KW-1185">Reference proteome</keyword>
<dbReference type="SUPFAM" id="SSF46785">
    <property type="entry name" value="Winged helix' DNA-binding domain"/>
    <property type="match status" value="1"/>
</dbReference>
<comment type="caution">
    <text evidence="1">The sequence shown here is derived from an EMBL/GenBank/DDBJ whole genome shotgun (WGS) entry which is preliminary data.</text>
</comment>
<dbReference type="AlphaFoldDB" id="U2FN07"/>
<name>U2FN07_9GAMM</name>
<evidence type="ECO:0000313" key="2">
    <source>
        <dbReference type="Proteomes" id="UP000006242"/>
    </source>
</evidence>
<reference evidence="1 2" key="1">
    <citation type="journal article" date="2011" name="J. Bacteriol.">
        <title>Genome sequence of Salinisphaera shabanensis, a gammaproteobacterium from the harsh, variable environment of the brine-seawater interface of the Shaban Deep in the Red Sea.</title>
        <authorList>
            <person name="Antunes A."/>
            <person name="Alam I."/>
            <person name="Bajic V.B."/>
            <person name="Stingl U."/>
        </authorList>
    </citation>
    <scope>NUCLEOTIDE SEQUENCE [LARGE SCALE GENOMIC DNA]</scope>
    <source>
        <strain evidence="1 2">E1L3A</strain>
    </source>
</reference>
<dbReference type="InterPro" id="IPR036390">
    <property type="entry name" value="WH_DNA-bd_sf"/>
</dbReference>
<accession>U2FN07</accession>
<gene>
    <name evidence="1" type="ORF">SSPSH_003633</name>
</gene>
<protein>
    <submittedName>
        <fullName evidence="1">Transcriptional regulatory protein</fullName>
    </submittedName>
</protein>
<dbReference type="EMBL" id="AFNV02000034">
    <property type="protein sequence ID" value="ERJ17589.1"/>
    <property type="molecule type" value="Genomic_DNA"/>
</dbReference>